<feature type="compositionally biased region" description="Basic and acidic residues" evidence="1">
    <location>
        <begin position="39"/>
        <end position="51"/>
    </location>
</feature>
<accession>A0A5D2MUQ2</accession>
<feature type="compositionally biased region" description="Basic and acidic residues" evidence="1">
    <location>
        <begin position="1"/>
        <end position="16"/>
    </location>
</feature>
<sequence>MLVERRSRQNSRDTRKIGAGNHESLASKSRFNVLDSLDEMEKLQGENRGGDLVKSPNQTRGSSSTNSDGVNRASTPFVKVSGGKRAQTKEDQLLNTLEDNIVVHCDVTKPGENIVDKSVNTFPYAKNSSTLSSHSNPNFEGNQEVPLSTEKSILDSNKHSAVAFKENVQPNFLGDMGDGQNYKVDEGIVGTGARFTGRKFSRGRKGKNHNKTIHDKKYFKISNTQVPLFESMSSMAELIKSQFLQGASIDCPKESRK</sequence>
<dbReference type="Proteomes" id="UP000322667">
    <property type="component" value="Chromosome A12"/>
</dbReference>
<organism evidence="2 3">
    <name type="scientific">Gossypium tomentosum</name>
    <name type="common">Hawaiian cotton</name>
    <name type="synonym">Gossypium sandvicense</name>
    <dbReference type="NCBI Taxonomy" id="34277"/>
    <lineage>
        <taxon>Eukaryota</taxon>
        <taxon>Viridiplantae</taxon>
        <taxon>Streptophyta</taxon>
        <taxon>Embryophyta</taxon>
        <taxon>Tracheophyta</taxon>
        <taxon>Spermatophyta</taxon>
        <taxon>Magnoliopsida</taxon>
        <taxon>eudicotyledons</taxon>
        <taxon>Gunneridae</taxon>
        <taxon>Pentapetalae</taxon>
        <taxon>rosids</taxon>
        <taxon>malvids</taxon>
        <taxon>Malvales</taxon>
        <taxon>Malvaceae</taxon>
        <taxon>Malvoideae</taxon>
        <taxon>Gossypium</taxon>
    </lineage>
</organism>
<gene>
    <name evidence="2" type="ORF">ES332_A12G079900v1</name>
</gene>
<name>A0A5D2MUQ2_GOSTO</name>
<reference evidence="2 3" key="1">
    <citation type="submission" date="2019-07" db="EMBL/GenBank/DDBJ databases">
        <title>WGS assembly of Gossypium tomentosum.</title>
        <authorList>
            <person name="Chen Z.J."/>
            <person name="Sreedasyam A."/>
            <person name="Ando A."/>
            <person name="Song Q."/>
            <person name="De L."/>
            <person name="Hulse-Kemp A."/>
            <person name="Ding M."/>
            <person name="Ye W."/>
            <person name="Kirkbride R."/>
            <person name="Jenkins J."/>
            <person name="Plott C."/>
            <person name="Lovell J."/>
            <person name="Lin Y.-M."/>
            <person name="Vaughn R."/>
            <person name="Liu B."/>
            <person name="Li W."/>
            <person name="Simpson S."/>
            <person name="Scheffler B."/>
            <person name="Saski C."/>
            <person name="Grover C."/>
            <person name="Hu G."/>
            <person name="Conover J."/>
            <person name="Carlson J."/>
            <person name="Shu S."/>
            <person name="Boston L."/>
            <person name="Williams M."/>
            <person name="Peterson D."/>
            <person name="Mcgee K."/>
            <person name="Jones D."/>
            <person name="Wendel J."/>
            <person name="Stelly D."/>
            <person name="Grimwood J."/>
            <person name="Schmutz J."/>
        </authorList>
    </citation>
    <scope>NUCLEOTIDE SEQUENCE [LARGE SCALE GENOMIC DNA]</scope>
    <source>
        <strain evidence="2">7179.01</strain>
    </source>
</reference>
<evidence type="ECO:0000256" key="1">
    <source>
        <dbReference type="SAM" id="MobiDB-lite"/>
    </source>
</evidence>
<evidence type="ECO:0000313" key="2">
    <source>
        <dbReference type="EMBL" id="TYH95035.1"/>
    </source>
</evidence>
<dbReference type="AlphaFoldDB" id="A0A5D2MUQ2"/>
<keyword evidence="3" id="KW-1185">Reference proteome</keyword>
<evidence type="ECO:0000313" key="3">
    <source>
        <dbReference type="Proteomes" id="UP000322667"/>
    </source>
</evidence>
<dbReference type="EMBL" id="CM017621">
    <property type="protein sequence ID" value="TYH95035.1"/>
    <property type="molecule type" value="Genomic_DNA"/>
</dbReference>
<protein>
    <submittedName>
        <fullName evidence="2">Uncharacterized protein</fullName>
    </submittedName>
</protein>
<proteinExistence type="predicted"/>
<feature type="region of interest" description="Disordered" evidence="1">
    <location>
        <begin position="1"/>
        <end position="84"/>
    </location>
</feature>
<feature type="compositionally biased region" description="Polar residues" evidence="1">
    <location>
        <begin position="55"/>
        <end position="74"/>
    </location>
</feature>